<evidence type="ECO:0000259" key="3">
    <source>
        <dbReference type="PROSITE" id="PS51737"/>
    </source>
</evidence>
<organism evidence="4 5">
    <name type="scientific">Roseicyclus marinus</name>
    <dbReference type="NCBI Taxonomy" id="2161673"/>
    <lineage>
        <taxon>Bacteria</taxon>
        <taxon>Pseudomonadati</taxon>
        <taxon>Pseudomonadota</taxon>
        <taxon>Alphaproteobacteria</taxon>
        <taxon>Rhodobacterales</taxon>
        <taxon>Roseobacteraceae</taxon>
        <taxon>Roseicyclus</taxon>
    </lineage>
</organism>
<dbReference type="RefSeq" id="WP_338274655.1">
    <property type="nucleotide sequence ID" value="NZ_AP027266.1"/>
</dbReference>
<keyword evidence="5" id="KW-1185">Reference proteome</keyword>
<sequence length="560" mass="61438">MTKPAIRCAIYTRKSSEEGLDQDYNSLDAQAEACAAYIASQKHEGWKCLPSRYDDGGVSGGTLERPALQRLLSDIEAGRVDMVVVYKIDRLTRSLADFAKLVDRFDAASCSFVSVTQAFNTSSSMGRLTLNVLLSFAQFEREVTAERIRDKIAASKKKGLWMGGLPPLGYDPHPDTNRRELVINKAEAETVLRLFTLYLERGCLNATARAAAAEGLRSKHRCFTSGRTQGGGLLGRGHIHRILTNPIYRGQIRHHDRIWPGTHSAIIDEVLWERVQVQLQSASARQRGSQHPTGSLKDATPDAPLLGKLRDETGDLLTPTHTQARGRRFRYYVSNRLISAGPDPKGWRLPAPALEAAIVEVIAGHLETQATRHEVLQSGSATEQASAAAQVQGMAKSIRAKGCAVIAHAIASIEIIQDHLHIRLDRTAIASLSGLDGALLTSSLLAFQAPLSLRRRGVETKIIVGSRAPKPDRTLLRALRLAHRWADMMKSGWSLKDIAQTEARSESYVARLLPLATLSPSLQQAIITGTQPVELSLEVLVRSSLPLTWSDQERRFGLTA</sequence>
<dbReference type="KEGG" id="rmai:MACH21_08110"/>
<dbReference type="Pfam" id="PF07508">
    <property type="entry name" value="Recombinase"/>
    <property type="match status" value="1"/>
</dbReference>
<protein>
    <recommendedName>
        <fullName evidence="6">DNA invertase Pin-like site-specific DNA recombinase</fullName>
    </recommendedName>
</protein>
<dbReference type="PROSITE" id="PS51737">
    <property type="entry name" value="RECOMBINASE_DNA_BIND"/>
    <property type="match status" value="1"/>
</dbReference>
<dbReference type="InterPro" id="IPR006119">
    <property type="entry name" value="Resolv_N"/>
</dbReference>
<dbReference type="PANTHER" id="PTHR30461:SF23">
    <property type="entry name" value="DNA RECOMBINASE-RELATED"/>
    <property type="match status" value="1"/>
</dbReference>
<dbReference type="InterPro" id="IPR011109">
    <property type="entry name" value="DNA_bind_recombinase_dom"/>
</dbReference>
<feature type="region of interest" description="Disordered" evidence="1">
    <location>
        <begin position="283"/>
        <end position="320"/>
    </location>
</feature>
<dbReference type="InterPro" id="IPR050639">
    <property type="entry name" value="SSR_resolvase"/>
</dbReference>
<dbReference type="Pfam" id="PF00239">
    <property type="entry name" value="Resolvase"/>
    <property type="match status" value="1"/>
</dbReference>
<dbReference type="PANTHER" id="PTHR30461">
    <property type="entry name" value="DNA-INVERTASE FROM LAMBDOID PROPHAGE"/>
    <property type="match status" value="1"/>
</dbReference>
<gene>
    <name evidence="4" type="ORF">MACH21_08110</name>
</gene>
<evidence type="ECO:0000259" key="2">
    <source>
        <dbReference type="PROSITE" id="PS51736"/>
    </source>
</evidence>
<dbReference type="CDD" id="cd03768">
    <property type="entry name" value="SR_ResInv"/>
    <property type="match status" value="1"/>
</dbReference>
<proteinExistence type="predicted"/>
<evidence type="ECO:0000313" key="4">
    <source>
        <dbReference type="EMBL" id="BDW84634.1"/>
    </source>
</evidence>
<reference evidence="4 5" key="1">
    <citation type="submission" date="2023-01" db="EMBL/GenBank/DDBJ databases">
        <title>Complete genome sequence of Roseicyclus marinus strain Dej080120_10.</title>
        <authorList>
            <person name="Ueki S."/>
            <person name="Maruyama F."/>
        </authorList>
    </citation>
    <scope>NUCLEOTIDE SEQUENCE [LARGE SCALE GENOMIC DNA]</scope>
    <source>
        <strain evidence="4 5">Dej080120_10</strain>
    </source>
</reference>
<feature type="domain" description="Recombinase" evidence="3">
    <location>
        <begin position="167"/>
        <end position="286"/>
    </location>
</feature>
<dbReference type="Proteomes" id="UP001337723">
    <property type="component" value="Chromosome"/>
</dbReference>
<dbReference type="SUPFAM" id="SSF109709">
    <property type="entry name" value="KorB DNA-binding domain-like"/>
    <property type="match status" value="1"/>
</dbReference>
<evidence type="ECO:0000256" key="1">
    <source>
        <dbReference type="SAM" id="MobiDB-lite"/>
    </source>
</evidence>
<dbReference type="PROSITE" id="PS51736">
    <property type="entry name" value="RECOMBINASES_3"/>
    <property type="match status" value="1"/>
</dbReference>
<dbReference type="InterPro" id="IPR036162">
    <property type="entry name" value="Resolvase-like_N_sf"/>
</dbReference>
<feature type="domain" description="Resolvase/invertase-type recombinase catalytic" evidence="2">
    <location>
        <begin position="7"/>
        <end position="159"/>
    </location>
</feature>
<dbReference type="EMBL" id="AP027266">
    <property type="protein sequence ID" value="BDW84634.1"/>
    <property type="molecule type" value="Genomic_DNA"/>
</dbReference>
<dbReference type="SMART" id="SM00857">
    <property type="entry name" value="Resolvase"/>
    <property type="match status" value="1"/>
</dbReference>
<dbReference type="GO" id="GO:0003677">
    <property type="term" value="F:DNA binding"/>
    <property type="evidence" value="ECO:0007669"/>
    <property type="project" value="InterPro"/>
</dbReference>
<accession>A0AA48H138</accession>
<dbReference type="InterPro" id="IPR038109">
    <property type="entry name" value="DNA_bind_recomb_sf"/>
</dbReference>
<feature type="compositionally biased region" description="Polar residues" evidence="1">
    <location>
        <begin position="283"/>
        <end position="293"/>
    </location>
</feature>
<evidence type="ECO:0000313" key="5">
    <source>
        <dbReference type="Proteomes" id="UP001337723"/>
    </source>
</evidence>
<dbReference type="Gene3D" id="3.90.1750.20">
    <property type="entry name" value="Putative Large Serine Recombinase, Chain B, Domain 2"/>
    <property type="match status" value="1"/>
</dbReference>
<dbReference type="AlphaFoldDB" id="A0AA48H138"/>
<dbReference type="Gene3D" id="3.40.50.1390">
    <property type="entry name" value="Resolvase, N-terminal catalytic domain"/>
    <property type="match status" value="1"/>
</dbReference>
<name>A0AA48H138_9RHOB</name>
<evidence type="ECO:0008006" key="6">
    <source>
        <dbReference type="Google" id="ProtNLM"/>
    </source>
</evidence>
<dbReference type="Gene3D" id="1.10.10.2830">
    <property type="match status" value="1"/>
</dbReference>
<dbReference type="GO" id="GO:0000150">
    <property type="term" value="F:DNA strand exchange activity"/>
    <property type="evidence" value="ECO:0007669"/>
    <property type="project" value="InterPro"/>
</dbReference>
<dbReference type="SUPFAM" id="SSF53041">
    <property type="entry name" value="Resolvase-like"/>
    <property type="match status" value="1"/>
</dbReference>